<keyword evidence="6" id="KW-1185">Reference proteome</keyword>
<dbReference type="Proteomes" id="UP001497516">
    <property type="component" value="Chromosome 5"/>
</dbReference>
<evidence type="ECO:0000259" key="4">
    <source>
        <dbReference type="PROSITE" id="PS51473"/>
    </source>
</evidence>
<dbReference type="AlphaFoldDB" id="A0AAV2EZD2"/>
<proteinExistence type="predicted"/>
<organism evidence="5 6">
    <name type="scientific">Linum trigynum</name>
    <dbReference type="NCBI Taxonomy" id="586398"/>
    <lineage>
        <taxon>Eukaryota</taxon>
        <taxon>Viridiplantae</taxon>
        <taxon>Streptophyta</taxon>
        <taxon>Embryophyta</taxon>
        <taxon>Tracheophyta</taxon>
        <taxon>Spermatophyta</taxon>
        <taxon>Magnoliopsida</taxon>
        <taxon>eudicotyledons</taxon>
        <taxon>Gunneridae</taxon>
        <taxon>Pentapetalae</taxon>
        <taxon>rosids</taxon>
        <taxon>fabids</taxon>
        <taxon>Malpighiales</taxon>
        <taxon>Linaceae</taxon>
        <taxon>Linum</taxon>
    </lineage>
</organism>
<name>A0AAV2EZD2_9ROSI</name>
<evidence type="ECO:0000313" key="6">
    <source>
        <dbReference type="Proteomes" id="UP001497516"/>
    </source>
</evidence>
<dbReference type="Pfam" id="PF01657">
    <property type="entry name" value="Stress-antifung"/>
    <property type="match status" value="1"/>
</dbReference>
<dbReference type="EMBL" id="OZ034818">
    <property type="protein sequence ID" value="CAL1391062.1"/>
    <property type="molecule type" value="Genomic_DNA"/>
</dbReference>
<gene>
    <name evidence="5" type="ORF">LTRI10_LOCUS31809</name>
</gene>
<protein>
    <recommendedName>
        <fullName evidence="4">Gnk2-homologous domain-containing protein</fullName>
    </recommendedName>
</protein>
<sequence>MLMMMIILAAAAIITIAVAQIDPLCLPAPTSGNEDFYCNSQNLPSEAAYLQLTALATTRFYFIASFPVSHYCGWHTYGDHYDASIKLNSYASCSMGSSHQKECERCLSFASEMIKARCPGTSGAQVGSDLCCIRYEEYGFC</sequence>
<dbReference type="PROSITE" id="PS51473">
    <property type="entry name" value="GNK2"/>
    <property type="match status" value="1"/>
</dbReference>
<dbReference type="Gene3D" id="3.30.430.20">
    <property type="entry name" value="Gnk2 domain, C-X8-C-X2-C motif"/>
    <property type="match status" value="1"/>
</dbReference>
<dbReference type="InterPro" id="IPR038408">
    <property type="entry name" value="GNK2_sf"/>
</dbReference>
<evidence type="ECO:0000256" key="1">
    <source>
        <dbReference type="ARBA" id="ARBA00022729"/>
    </source>
</evidence>
<feature type="domain" description="Gnk2-homologous" evidence="4">
    <location>
        <begin position="31"/>
        <end position="140"/>
    </location>
</feature>
<reference evidence="5 6" key="1">
    <citation type="submission" date="2024-04" db="EMBL/GenBank/DDBJ databases">
        <authorList>
            <person name="Fracassetti M."/>
        </authorList>
    </citation>
    <scope>NUCLEOTIDE SEQUENCE [LARGE SCALE GENOMIC DNA]</scope>
</reference>
<feature type="signal peptide" evidence="3">
    <location>
        <begin position="1"/>
        <end position="19"/>
    </location>
</feature>
<evidence type="ECO:0000256" key="2">
    <source>
        <dbReference type="ARBA" id="ARBA00022737"/>
    </source>
</evidence>
<accession>A0AAV2EZD2</accession>
<keyword evidence="1 3" id="KW-0732">Signal</keyword>
<evidence type="ECO:0000313" key="5">
    <source>
        <dbReference type="EMBL" id="CAL1391062.1"/>
    </source>
</evidence>
<keyword evidence="2" id="KW-0677">Repeat</keyword>
<evidence type="ECO:0000256" key="3">
    <source>
        <dbReference type="SAM" id="SignalP"/>
    </source>
</evidence>
<dbReference type="InterPro" id="IPR002902">
    <property type="entry name" value="GNK2"/>
</dbReference>
<feature type="chain" id="PRO_5043483406" description="Gnk2-homologous domain-containing protein" evidence="3">
    <location>
        <begin position="20"/>
        <end position="141"/>
    </location>
</feature>